<feature type="domain" description="Tox-PL-2" evidence="2">
    <location>
        <begin position="40"/>
        <end position="127"/>
    </location>
</feature>
<evidence type="ECO:0000256" key="1">
    <source>
        <dbReference type="SAM" id="SignalP"/>
    </source>
</evidence>
<feature type="chain" id="PRO_5011618892" evidence="1">
    <location>
        <begin position="23"/>
        <end position="147"/>
    </location>
</feature>
<dbReference type="InterPro" id="IPR028910">
    <property type="entry name" value="Tox-PL-2_dom"/>
</dbReference>
<proteinExistence type="predicted"/>
<dbReference type="EMBL" id="FOUZ01000034">
    <property type="protein sequence ID" value="SFN73910.1"/>
    <property type="molecule type" value="Genomic_DNA"/>
</dbReference>
<evidence type="ECO:0000313" key="3">
    <source>
        <dbReference type="EMBL" id="SFN73910.1"/>
    </source>
</evidence>
<keyword evidence="4" id="KW-1185">Reference proteome</keyword>
<gene>
    <name evidence="3" type="ORF">SAMN05421738_1342</name>
</gene>
<evidence type="ECO:0000313" key="4">
    <source>
        <dbReference type="Proteomes" id="UP000199149"/>
    </source>
</evidence>
<evidence type="ECO:0000259" key="2">
    <source>
        <dbReference type="Pfam" id="PF15643"/>
    </source>
</evidence>
<dbReference type="Pfam" id="PF15643">
    <property type="entry name" value="Tox-PL-2"/>
    <property type="match status" value="1"/>
</dbReference>
<dbReference type="Proteomes" id="UP000199149">
    <property type="component" value="Unassembled WGS sequence"/>
</dbReference>
<keyword evidence="1" id="KW-0732">Signal</keyword>
<accession>A0A1I5BGW2</accession>
<protein>
    <submittedName>
        <fullName evidence="3">Papain fold toxin 2</fullName>
    </submittedName>
</protein>
<organism evidence="3 4">
    <name type="scientific">Algoriella xinjiangensis</name>
    <dbReference type="NCBI Taxonomy" id="684065"/>
    <lineage>
        <taxon>Bacteria</taxon>
        <taxon>Pseudomonadati</taxon>
        <taxon>Bacteroidota</taxon>
        <taxon>Flavobacteriia</taxon>
        <taxon>Flavobacteriales</taxon>
        <taxon>Weeksellaceae</taxon>
        <taxon>Algoriella</taxon>
    </lineage>
</organism>
<dbReference type="RefSeq" id="WP_177190331.1">
    <property type="nucleotide sequence ID" value="NZ_FOUZ01000034.1"/>
</dbReference>
<dbReference type="AlphaFoldDB" id="A0A1I5BGW2"/>
<name>A0A1I5BGW2_9FLAO</name>
<dbReference type="STRING" id="684065.SAMN05421738_1342"/>
<reference evidence="4" key="1">
    <citation type="submission" date="2016-10" db="EMBL/GenBank/DDBJ databases">
        <authorList>
            <person name="Varghese N."/>
            <person name="Submissions S."/>
        </authorList>
    </citation>
    <scope>NUCLEOTIDE SEQUENCE [LARGE SCALE GENOMIC DNA]</scope>
    <source>
        <strain evidence="4">XJ109</strain>
    </source>
</reference>
<feature type="signal peptide" evidence="1">
    <location>
        <begin position="1"/>
        <end position="22"/>
    </location>
</feature>
<sequence length="147" mass="16276">MNKLKFLTIFIVLLIGVFKVNAQTSQAFKDAAFAATSAYNNQNLKCVEYAQKLKSFLSANSAKYSITSYKFYEIKTKDGKPFITHDDYSTTTAISQNGRHIIAVINGEVFDNLHPKGSAKTSWESKLHCVAGGYPTGFTTTEITTIK</sequence>